<evidence type="ECO:0000313" key="3">
    <source>
        <dbReference type="Proteomes" id="UP000229340"/>
    </source>
</evidence>
<dbReference type="EMBL" id="CP024445">
    <property type="protein sequence ID" value="ATR79935.1"/>
    <property type="molecule type" value="Genomic_DNA"/>
</dbReference>
<dbReference type="Pfam" id="PF13683">
    <property type="entry name" value="rve_3"/>
    <property type="match status" value="1"/>
</dbReference>
<keyword evidence="2" id="KW-0614">Plasmid</keyword>
<dbReference type="Proteomes" id="UP000229340">
    <property type="component" value="Plasmid pNP7-2"/>
</dbReference>
<evidence type="ECO:0000313" key="2">
    <source>
        <dbReference type="EMBL" id="ATR79935.1"/>
    </source>
</evidence>
<gene>
    <name evidence="2" type="ORF">NP7_11040</name>
</gene>
<geneLocation type="plasmid" evidence="3">
    <name>pnp7-2</name>
</geneLocation>
<accession>A0A2D2LY11</accession>
<evidence type="ECO:0000259" key="1">
    <source>
        <dbReference type="Pfam" id="PF13683"/>
    </source>
</evidence>
<organism evidence="2 3">
    <name type="scientific">Faucicola osloensis</name>
    <name type="common">Moraxella osloensis</name>
    <dbReference type="NCBI Taxonomy" id="34062"/>
    <lineage>
        <taxon>Bacteria</taxon>
        <taxon>Pseudomonadati</taxon>
        <taxon>Pseudomonadota</taxon>
        <taxon>Gammaproteobacteria</taxon>
        <taxon>Moraxellales</taxon>
        <taxon>Moraxellaceae</taxon>
        <taxon>Faucicola</taxon>
    </lineage>
</organism>
<dbReference type="AlphaFoldDB" id="A0A2D2LY11"/>
<name>A0A2D2LY11_FAUOS</name>
<dbReference type="InterPro" id="IPR001584">
    <property type="entry name" value="Integrase_cat-core"/>
</dbReference>
<dbReference type="GO" id="GO:0015074">
    <property type="term" value="P:DNA integration"/>
    <property type="evidence" value="ECO:0007669"/>
    <property type="project" value="InterPro"/>
</dbReference>
<proteinExistence type="predicted"/>
<sequence>MSPFLSSYIKWINVYNHERPHDSLNDMTPAEFKQVA</sequence>
<reference evidence="3" key="1">
    <citation type="submission" date="2017-10" db="EMBL/GenBank/DDBJ databases">
        <title>Complete genome sequence of Moraxella osloensis NP7 isolated from human skin.</title>
        <authorList>
            <person name="Lee K."/>
            <person name="Lim J.Y."/>
            <person name="Hwang I."/>
        </authorList>
    </citation>
    <scope>NUCLEOTIDE SEQUENCE [LARGE SCALE GENOMIC DNA]</scope>
    <source>
        <strain evidence="3">NP7</strain>
        <plasmid evidence="3">pnp7-2</plasmid>
    </source>
</reference>
<feature type="domain" description="Integrase catalytic" evidence="1">
    <location>
        <begin position="10"/>
        <end position="29"/>
    </location>
</feature>
<protein>
    <recommendedName>
        <fullName evidence="1">Integrase catalytic domain-containing protein</fullName>
    </recommendedName>
</protein>